<dbReference type="Proteomes" id="UP000790709">
    <property type="component" value="Unassembled WGS sequence"/>
</dbReference>
<evidence type="ECO:0000313" key="1">
    <source>
        <dbReference type="EMBL" id="KAH7927807.1"/>
    </source>
</evidence>
<comment type="caution">
    <text evidence="1">The sequence shown here is derived from an EMBL/GenBank/DDBJ whole genome shotgun (WGS) entry which is preliminary data.</text>
</comment>
<protein>
    <submittedName>
        <fullName evidence="1">Uncharacterized protein</fullName>
    </submittedName>
</protein>
<gene>
    <name evidence="1" type="ORF">BV22DRAFT_1127120</name>
</gene>
<name>A0ACB8BQD1_9AGAM</name>
<reference evidence="1" key="1">
    <citation type="journal article" date="2021" name="New Phytol.">
        <title>Evolutionary innovations through gain and loss of genes in the ectomycorrhizal Boletales.</title>
        <authorList>
            <person name="Wu G."/>
            <person name="Miyauchi S."/>
            <person name="Morin E."/>
            <person name="Kuo A."/>
            <person name="Drula E."/>
            <person name="Varga T."/>
            <person name="Kohler A."/>
            <person name="Feng B."/>
            <person name="Cao Y."/>
            <person name="Lipzen A."/>
            <person name="Daum C."/>
            <person name="Hundley H."/>
            <person name="Pangilinan J."/>
            <person name="Johnson J."/>
            <person name="Barry K."/>
            <person name="LaButti K."/>
            <person name="Ng V."/>
            <person name="Ahrendt S."/>
            <person name="Min B."/>
            <person name="Choi I.G."/>
            <person name="Park H."/>
            <person name="Plett J.M."/>
            <person name="Magnuson J."/>
            <person name="Spatafora J.W."/>
            <person name="Nagy L.G."/>
            <person name="Henrissat B."/>
            <person name="Grigoriev I.V."/>
            <person name="Yang Z.L."/>
            <person name="Xu J."/>
            <person name="Martin F.M."/>
        </authorList>
    </citation>
    <scope>NUCLEOTIDE SEQUENCE</scope>
    <source>
        <strain evidence="1">KUC20120723A-06</strain>
    </source>
</reference>
<dbReference type="EMBL" id="MU266361">
    <property type="protein sequence ID" value="KAH7927807.1"/>
    <property type="molecule type" value="Genomic_DNA"/>
</dbReference>
<organism evidence="1 2">
    <name type="scientific">Leucogyrophana mollusca</name>
    <dbReference type="NCBI Taxonomy" id="85980"/>
    <lineage>
        <taxon>Eukaryota</taxon>
        <taxon>Fungi</taxon>
        <taxon>Dikarya</taxon>
        <taxon>Basidiomycota</taxon>
        <taxon>Agaricomycotina</taxon>
        <taxon>Agaricomycetes</taxon>
        <taxon>Agaricomycetidae</taxon>
        <taxon>Boletales</taxon>
        <taxon>Boletales incertae sedis</taxon>
        <taxon>Leucogyrophana</taxon>
    </lineage>
</organism>
<accession>A0ACB8BQD1</accession>
<proteinExistence type="predicted"/>
<keyword evidence="2" id="KW-1185">Reference proteome</keyword>
<sequence length="468" mass="50692">MDQIVGVPLSEKQLVPEDDEHATPILPVAKQVEIDAPSVRGTIVCRYFRAGYCRRGSACQFGHPVGQGTEAPEVRKEASRSHAPVYFPRPFPSSGWHPSSPTWCPYGPPFPLPPPYSLPGIPLTRGAILQHTESDFVSAVSERSSSASSGLSERVTDSRLTEAPKSHHSAHAPYYIGASGGANISLPFAASEALRGIPVYSPYPAHVTTALYPQLQSRPQAADTRRKPMAYKTKPCRFFSAKGSCVNGEMCTFIHDLGDSSGTADSALSDVDSDSRPELPAKPTTVYEDSKAKDYYPITWRVVGGGVMMGGNRQMCKAYTGGYCKYGDDCKFAHETELETYPDGLVQLKSRRKQSSATQKALIAQALVEVSQTGAFRPSPVRRERKKKTGKHPPVSEATCEPGPHKNDPEVTEKAPTTLDEQGENVKEAGVETDVHVLPTSPAQHRRSRSMTIPSSPPAASNIFSAEL</sequence>
<evidence type="ECO:0000313" key="2">
    <source>
        <dbReference type="Proteomes" id="UP000790709"/>
    </source>
</evidence>